<dbReference type="InterPro" id="IPR016166">
    <property type="entry name" value="FAD-bd_PCMH"/>
</dbReference>
<dbReference type="EMBL" id="BRVP01000005">
    <property type="protein sequence ID" value="GLB51909.1"/>
    <property type="molecule type" value="Genomic_DNA"/>
</dbReference>
<dbReference type="SUPFAM" id="SSF46548">
    <property type="entry name" value="alpha-helical ferredoxin"/>
    <property type="match status" value="1"/>
</dbReference>
<protein>
    <submittedName>
        <fullName evidence="10">Oxidoreductase</fullName>
    </submittedName>
</protein>
<evidence type="ECO:0000256" key="7">
    <source>
        <dbReference type="ARBA" id="ARBA00023014"/>
    </source>
</evidence>
<evidence type="ECO:0000259" key="9">
    <source>
        <dbReference type="PROSITE" id="PS51387"/>
    </source>
</evidence>
<dbReference type="Gene3D" id="1.10.45.10">
    <property type="entry name" value="Vanillyl-alcohol Oxidase, Chain A, domain 4"/>
    <property type="match status" value="1"/>
</dbReference>
<dbReference type="SUPFAM" id="SSF56176">
    <property type="entry name" value="FAD-binding/transporter-associated domain-like"/>
    <property type="match status" value="1"/>
</dbReference>
<dbReference type="PROSITE" id="PS51387">
    <property type="entry name" value="FAD_PCMH"/>
    <property type="match status" value="1"/>
</dbReference>
<dbReference type="GO" id="GO:0004458">
    <property type="term" value="F:D-lactate dehydrogenase (cytochrome) activity"/>
    <property type="evidence" value="ECO:0007669"/>
    <property type="project" value="TreeGrafter"/>
</dbReference>
<feature type="domain" description="FAD-binding PCMH-type" evidence="9">
    <location>
        <begin position="35"/>
        <end position="274"/>
    </location>
</feature>
<dbReference type="Pfam" id="PF02913">
    <property type="entry name" value="FAD-oxidase_C"/>
    <property type="match status" value="1"/>
</dbReference>
<comment type="cofactor">
    <cofactor evidence="1">
        <name>FAD</name>
        <dbReference type="ChEBI" id="CHEBI:57692"/>
    </cofactor>
</comment>
<evidence type="ECO:0000313" key="11">
    <source>
        <dbReference type="Proteomes" id="UP001143545"/>
    </source>
</evidence>
<sequence>MNHNTTPKKSQNNPEPLVITDNLYKLMYATDASVYAENPVGVSYPKDAEELREVIKYALDNKIGIIPRAAGTSLAGQCVGKGIVVDISKNFTNILAIDEKAKTVTVEPGVVRDELNHVLEPYGLFFAPNTSTSNRCTIGGMVGNNSSGTTSIQYGVTRDKVLEMEIMLYDGSTMRCRPLQESRLQHKMSLSTTEGQIYKGLIELLNNPMVQREIENQFPKASIHRRNTGYAVDELIKMKPINPSGKDFDICKLLSGSEGTLGFTTKITLQLDDLPPKRNVMVAAHFYSIADCCNAVQKVMKHNLYTCEMMDKVILDCTKNNKLQAGNRFFIEEDPQAILMIEIMAGSKLELSKKLRSLLDCIEDETKAYASPCLYGEDIVKAFELRKAGLGLLGNMVGDKKAVACIEDTAVAIEDLANYIQEFSLLMKKYNQQAVYYAHAGAGELHLRPILNLKKASDVKLFRQITTDVAALVKKYNGSLSGEHGDGRVRAEFLEFMIGSKNYELLKEIKNLFDPHLLFNPNKIIEGAPMDTSLRTQYGKEVSEVKTLLDFSDSLGILRVAEKCNGSGDCRKSDQFNGVMCPSYHATKEEKNTTRARANVLREILIHNENENKFDSPELKEVFDLCISCKACGTECPSNVDASLMKAEFLHQYYKNHKRPLRDKILAHNYDYNKIAAVLPGITNYFFKSKTFSSVIKKILGVARYRSLPKVYSFNLNKFNEQLQDTSISYNKVVLFIDEFSRYNDVLVAKDTLEVLYRLGYYVELYYGESGRAHISKGYLQEAKELAIRNVKSLKNKVTPKIPLIGIEPSAILTFRDEYIRLVEYADDAKTLAGNCFLIEEFLAKEITNGTIKTTMFTEEKKRIKIHAHCYQKALSNQKVTFDMLNIPVNYEVAILNTGCCGMAGAFGYEKEHYDVSMKIGGLKLFPKIRKSAPSSIIVANGTSCRHQIYDGTGRIALHPITVFKDALL</sequence>
<dbReference type="AlphaFoldDB" id="A0A9W6B3N7"/>
<dbReference type="InterPro" id="IPR016167">
    <property type="entry name" value="FAD-bd_PCMH_sub1"/>
</dbReference>
<evidence type="ECO:0000259" key="8">
    <source>
        <dbReference type="PROSITE" id="PS51379"/>
    </source>
</evidence>
<feature type="domain" description="4Fe-4S ferredoxin-type" evidence="8">
    <location>
        <begin position="615"/>
        <end position="648"/>
    </location>
</feature>
<comment type="caution">
    <text evidence="10">The sequence shown here is derived from an EMBL/GenBank/DDBJ whole genome shotgun (WGS) entry which is preliminary data.</text>
</comment>
<dbReference type="InterPro" id="IPR016169">
    <property type="entry name" value="FAD-bd_PCMH_sub2"/>
</dbReference>
<dbReference type="InterPro" id="IPR006094">
    <property type="entry name" value="Oxid_FAD_bind_N"/>
</dbReference>
<dbReference type="Gene3D" id="3.30.43.10">
    <property type="entry name" value="Uridine Diphospho-n-acetylenolpyruvylglucosamine Reductase, domain 2"/>
    <property type="match status" value="1"/>
</dbReference>
<keyword evidence="5" id="KW-0560">Oxidoreductase</keyword>
<dbReference type="PANTHER" id="PTHR11748:SF119">
    <property type="entry name" value="D-2-HYDROXYGLUTARATE DEHYDROGENASE"/>
    <property type="match status" value="1"/>
</dbReference>
<evidence type="ECO:0000313" key="10">
    <source>
        <dbReference type="EMBL" id="GLB51909.1"/>
    </source>
</evidence>
<dbReference type="Pfam" id="PF13534">
    <property type="entry name" value="Fer4_17"/>
    <property type="match status" value="1"/>
</dbReference>
<keyword evidence="2" id="KW-0285">Flavoprotein</keyword>
<dbReference type="GO" id="GO:0046872">
    <property type="term" value="F:metal ion binding"/>
    <property type="evidence" value="ECO:0007669"/>
    <property type="project" value="UniProtKB-KW"/>
</dbReference>
<dbReference type="RefSeq" id="WP_281752934.1">
    <property type="nucleotide sequence ID" value="NZ_BRVP01000005.1"/>
</dbReference>
<dbReference type="PANTHER" id="PTHR11748">
    <property type="entry name" value="D-LACTATE DEHYDROGENASE"/>
    <property type="match status" value="1"/>
</dbReference>
<dbReference type="InterPro" id="IPR016164">
    <property type="entry name" value="FAD-linked_Oxase-like_C"/>
</dbReference>
<keyword evidence="11" id="KW-1185">Reference proteome</keyword>
<dbReference type="Gene3D" id="3.30.70.2740">
    <property type="match status" value="1"/>
</dbReference>
<dbReference type="Gene3D" id="3.30.465.10">
    <property type="match status" value="1"/>
</dbReference>
<evidence type="ECO:0000256" key="2">
    <source>
        <dbReference type="ARBA" id="ARBA00022630"/>
    </source>
</evidence>
<dbReference type="SUPFAM" id="SSF55103">
    <property type="entry name" value="FAD-linked oxidases, C-terminal domain"/>
    <property type="match status" value="1"/>
</dbReference>
<dbReference type="Pfam" id="PF01565">
    <property type="entry name" value="FAD_binding_4"/>
    <property type="match status" value="1"/>
</dbReference>
<dbReference type="InterPro" id="IPR017900">
    <property type="entry name" value="4Fe4S_Fe_S_CS"/>
</dbReference>
<evidence type="ECO:0000256" key="5">
    <source>
        <dbReference type="ARBA" id="ARBA00023002"/>
    </source>
</evidence>
<evidence type="ECO:0000256" key="6">
    <source>
        <dbReference type="ARBA" id="ARBA00023004"/>
    </source>
</evidence>
<gene>
    <name evidence="10" type="ORF">NBRC110019_09480</name>
</gene>
<reference evidence="10" key="1">
    <citation type="submission" date="2022-07" db="EMBL/GenBank/DDBJ databases">
        <title>Taxonomy of Novel Oxalotrophic and Methylotrophic Bacteria.</title>
        <authorList>
            <person name="Sahin N."/>
            <person name="Tani A."/>
        </authorList>
    </citation>
    <scope>NUCLEOTIDE SEQUENCE</scope>
    <source>
        <strain evidence="10">AM327</strain>
    </source>
</reference>
<evidence type="ECO:0000256" key="1">
    <source>
        <dbReference type="ARBA" id="ARBA00001974"/>
    </source>
</evidence>
<accession>A0A9W6B3N7</accession>
<dbReference type="GO" id="GO:1903457">
    <property type="term" value="P:lactate catabolic process"/>
    <property type="evidence" value="ECO:0007669"/>
    <property type="project" value="TreeGrafter"/>
</dbReference>
<keyword evidence="3" id="KW-0479">Metal-binding</keyword>
<dbReference type="Proteomes" id="UP001143545">
    <property type="component" value="Unassembled WGS sequence"/>
</dbReference>
<name>A0A9W6B3N7_9FLAO</name>
<dbReference type="GO" id="GO:0051536">
    <property type="term" value="F:iron-sulfur cluster binding"/>
    <property type="evidence" value="ECO:0007669"/>
    <property type="project" value="UniProtKB-KW"/>
</dbReference>
<dbReference type="InterPro" id="IPR036318">
    <property type="entry name" value="FAD-bd_PCMH-like_sf"/>
</dbReference>
<dbReference type="InterPro" id="IPR017896">
    <property type="entry name" value="4Fe4S_Fe-S-bd"/>
</dbReference>
<keyword evidence="6" id="KW-0408">Iron</keyword>
<organism evidence="10 11">
    <name type="scientific">Neptunitalea chrysea</name>
    <dbReference type="NCBI Taxonomy" id="1647581"/>
    <lineage>
        <taxon>Bacteria</taxon>
        <taxon>Pseudomonadati</taxon>
        <taxon>Bacteroidota</taxon>
        <taxon>Flavobacteriia</taxon>
        <taxon>Flavobacteriales</taxon>
        <taxon>Flavobacteriaceae</taxon>
        <taxon>Neptunitalea</taxon>
    </lineage>
</organism>
<dbReference type="InterPro" id="IPR004113">
    <property type="entry name" value="FAD-bd_oxidored_4_C"/>
</dbReference>
<keyword evidence="7" id="KW-0411">Iron-sulfur</keyword>
<keyword evidence="4" id="KW-0274">FAD</keyword>
<dbReference type="PROSITE" id="PS51379">
    <property type="entry name" value="4FE4S_FER_2"/>
    <property type="match status" value="1"/>
</dbReference>
<evidence type="ECO:0000256" key="4">
    <source>
        <dbReference type="ARBA" id="ARBA00022827"/>
    </source>
</evidence>
<dbReference type="GO" id="GO:0071949">
    <property type="term" value="F:FAD binding"/>
    <property type="evidence" value="ECO:0007669"/>
    <property type="project" value="InterPro"/>
</dbReference>
<dbReference type="InterPro" id="IPR016171">
    <property type="entry name" value="Vanillyl_alc_oxidase_C-sub2"/>
</dbReference>
<dbReference type="GO" id="GO:0008720">
    <property type="term" value="F:D-lactate dehydrogenase (NAD+) activity"/>
    <property type="evidence" value="ECO:0007669"/>
    <property type="project" value="TreeGrafter"/>
</dbReference>
<evidence type="ECO:0000256" key="3">
    <source>
        <dbReference type="ARBA" id="ARBA00022723"/>
    </source>
</evidence>
<proteinExistence type="predicted"/>
<dbReference type="PROSITE" id="PS00198">
    <property type="entry name" value="4FE4S_FER_1"/>
    <property type="match status" value="1"/>
</dbReference>